<protein>
    <submittedName>
        <fullName evidence="2">Uncharacterized protein</fullName>
    </submittedName>
</protein>
<dbReference type="AlphaFoldDB" id="U5DL34"/>
<accession>U5DL34</accession>
<dbReference type="Proteomes" id="UP000016960">
    <property type="component" value="Unassembled WGS sequence"/>
</dbReference>
<evidence type="ECO:0000256" key="1">
    <source>
        <dbReference type="SAM" id="MobiDB-lite"/>
    </source>
</evidence>
<evidence type="ECO:0000313" key="2">
    <source>
        <dbReference type="EMBL" id="ERN40435.1"/>
    </source>
</evidence>
<feature type="region of interest" description="Disordered" evidence="1">
    <location>
        <begin position="71"/>
        <end position="94"/>
    </location>
</feature>
<name>U5DL34_9CHRO</name>
<evidence type="ECO:0000313" key="3">
    <source>
        <dbReference type="Proteomes" id="UP000016960"/>
    </source>
</evidence>
<reference evidence="2 3" key="1">
    <citation type="submission" date="2013-05" db="EMBL/GenBank/DDBJ databases">
        <title>Draft genome sequence of Rubidibacter lacunae KORDI 51-2.</title>
        <authorList>
            <person name="Choi D.H."/>
            <person name="Noh J.H."/>
            <person name="Kwon K.-K."/>
            <person name="Lee J.-H."/>
            <person name="Ryu J.-Y."/>
        </authorList>
    </citation>
    <scope>NUCLEOTIDE SEQUENCE [LARGE SCALE GENOMIC DNA]</scope>
    <source>
        <strain evidence="2 3">KORDI 51-2</strain>
    </source>
</reference>
<sequence length="94" mass="10471">MASLSGRFSISDPDVVYSNTFELLENNHRRSTLHGDRPIDTDADGIYFEFATYQGIRVRATDRACTLLEQESLRTPSSAPPTPASKSLIDFNFA</sequence>
<comment type="caution">
    <text evidence="2">The sequence shown here is derived from an EMBL/GenBank/DDBJ whole genome shotgun (WGS) entry which is preliminary data.</text>
</comment>
<gene>
    <name evidence="2" type="ORF">KR51_00029760</name>
</gene>
<dbReference type="RefSeq" id="WP_022608579.1">
    <property type="nucleotide sequence ID" value="NZ_ASSJ01000076.1"/>
</dbReference>
<dbReference type="InParanoid" id="U5DL34"/>
<proteinExistence type="predicted"/>
<dbReference type="EMBL" id="ASSJ01000076">
    <property type="protein sequence ID" value="ERN40435.1"/>
    <property type="molecule type" value="Genomic_DNA"/>
</dbReference>
<organism evidence="2 3">
    <name type="scientific">Rubidibacter lacunae KORDI 51-2</name>
    <dbReference type="NCBI Taxonomy" id="582515"/>
    <lineage>
        <taxon>Bacteria</taxon>
        <taxon>Bacillati</taxon>
        <taxon>Cyanobacteriota</taxon>
        <taxon>Cyanophyceae</taxon>
        <taxon>Oscillatoriophycideae</taxon>
        <taxon>Chroococcales</taxon>
        <taxon>Aphanothecaceae</taxon>
        <taxon>Rubidibacter</taxon>
    </lineage>
</organism>
<keyword evidence="3" id="KW-1185">Reference proteome</keyword>